<accession>A0AAV2FAD8</accession>
<dbReference type="AlphaFoldDB" id="A0AAV2FAD8"/>
<evidence type="ECO:0000256" key="1">
    <source>
        <dbReference type="SAM" id="MobiDB-lite"/>
    </source>
</evidence>
<feature type="region of interest" description="Disordered" evidence="1">
    <location>
        <begin position="22"/>
        <end position="64"/>
    </location>
</feature>
<sequence length="132" mass="14553">MLKVIVVGDSRNVDKEVELQTLKESKFEHQGGEDQHEDVSDEPETSTSSVGAQQSITSGGSKRATVGVPAQRYGFNDMVGYAFQVAEEVDAGEPQSYKEEFSCAEAAQWLAAIGDEMESHDRNQTWELVKRP</sequence>
<reference evidence="2 3" key="1">
    <citation type="submission" date="2024-04" db="EMBL/GenBank/DDBJ databases">
        <authorList>
            <person name="Fracassetti M."/>
        </authorList>
    </citation>
    <scope>NUCLEOTIDE SEQUENCE [LARGE SCALE GENOMIC DNA]</scope>
</reference>
<evidence type="ECO:0000313" key="2">
    <source>
        <dbReference type="EMBL" id="CAL1395231.1"/>
    </source>
</evidence>
<organism evidence="2 3">
    <name type="scientific">Linum trigynum</name>
    <dbReference type="NCBI Taxonomy" id="586398"/>
    <lineage>
        <taxon>Eukaryota</taxon>
        <taxon>Viridiplantae</taxon>
        <taxon>Streptophyta</taxon>
        <taxon>Embryophyta</taxon>
        <taxon>Tracheophyta</taxon>
        <taxon>Spermatophyta</taxon>
        <taxon>Magnoliopsida</taxon>
        <taxon>eudicotyledons</taxon>
        <taxon>Gunneridae</taxon>
        <taxon>Pentapetalae</taxon>
        <taxon>rosids</taxon>
        <taxon>fabids</taxon>
        <taxon>Malpighiales</taxon>
        <taxon>Linaceae</taxon>
        <taxon>Linum</taxon>
    </lineage>
</organism>
<name>A0AAV2FAD8_9ROSI</name>
<protein>
    <submittedName>
        <fullName evidence="2">Uncharacterized protein</fullName>
    </submittedName>
</protein>
<keyword evidence="3" id="KW-1185">Reference proteome</keyword>
<dbReference type="EMBL" id="OZ034819">
    <property type="protein sequence ID" value="CAL1395231.1"/>
    <property type="molecule type" value="Genomic_DNA"/>
</dbReference>
<feature type="compositionally biased region" description="Polar residues" evidence="1">
    <location>
        <begin position="45"/>
        <end position="60"/>
    </location>
</feature>
<dbReference type="Proteomes" id="UP001497516">
    <property type="component" value="Chromosome 6"/>
</dbReference>
<feature type="compositionally biased region" description="Basic and acidic residues" evidence="1">
    <location>
        <begin position="22"/>
        <end position="38"/>
    </location>
</feature>
<proteinExistence type="predicted"/>
<gene>
    <name evidence="2" type="ORF">LTRI10_LOCUS35676</name>
</gene>
<evidence type="ECO:0000313" key="3">
    <source>
        <dbReference type="Proteomes" id="UP001497516"/>
    </source>
</evidence>